<dbReference type="Pfam" id="PF02720">
    <property type="entry name" value="DUF222"/>
    <property type="match status" value="2"/>
</dbReference>
<comment type="similarity">
    <text evidence="1">Belongs to the Rv1128c/1148c/1588c/1702c/1945/3466 family.</text>
</comment>
<dbReference type="InterPro" id="IPR003615">
    <property type="entry name" value="HNH_nuc"/>
</dbReference>
<dbReference type="Proteomes" id="UP000537775">
    <property type="component" value="Unassembled WGS sequence"/>
</dbReference>
<evidence type="ECO:0000256" key="1">
    <source>
        <dbReference type="ARBA" id="ARBA00023450"/>
    </source>
</evidence>
<keyword evidence="5" id="KW-1185">Reference proteome</keyword>
<evidence type="ECO:0000313" key="5">
    <source>
        <dbReference type="Proteomes" id="UP000537775"/>
    </source>
</evidence>
<feature type="domain" description="HNH nuclease" evidence="3">
    <location>
        <begin position="476"/>
        <end position="527"/>
    </location>
</feature>
<sequence>MTNPLVPLGEALDVVRRLWADDVDVAELSGDDLALVTTQLALVQRHVDAAKTRVAHEVARKSRPDLGPEGLAKKRGFRSPVTFIATTTGVSTGEAARLLEVGEATAPRSGFDGETRPARFPVVAEALAAGRIGVAAAGAIVRLLTKVALAADPDALRRAESELVEKARMLSLNDLTRVLARAEAWLDPVGVAQRESELRSQRALHIREGKDGMLHISAILDPEHGAVFKTAIEAIVTSRLRMQRERAGRGRGGDAAGAAGAPASAAGAPAGAAGAPASAAGAPASAAGAPAGAAGAPASAAGAPAGAAGAPAGSAGDLGKNSKGDGTAGEATGDGTAGAASGDGTSGDDTAGAASGNATSGDDTAGAASGNATSGDALPRPSIPQMQADALIHLIEHTMGCGETDLPLQGATVIVRMTLADLQSDEGFATVDGLSTPVSAQTARRMAAGGAVIPCVLGADSEIVDWGRERRLFTRAQKLALVERDGGCAMCGAPPGWTKAHHIRWWTRDAGPTDLANGVLLCESCHHRIHDNGWDIRVDGARRDSAVWFIPPADVDPARTPRLGGRALYDFAA</sequence>
<protein>
    <recommendedName>
        <fullName evidence="3">HNH nuclease domain-containing protein</fullName>
    </recommendedName>
</protein>
<feature type="compositionally biased region" description="Low complexity" evidence="2">
    <location>
        <begin position="256"/>
        <end position="317"/>
    </location>
</feature>
<reference evidence="4 5" key="1">
    <citation type="submission" date="2020-08" db="EMBL/GenBank/DDBJ databases">
        <title>Sequencing the genomes of 1000 actinobacteria strains.</title>
        <authorList>
            <person name="Klenk H.-P."/>
        </authorList>
    </citation>
    <scope>NUCLEOTIDE SEQUENCE [LARGE SCALE GENOMIC DNA]</scope>
    <source>
        <strain evidence="4 5">DSM 12511</strain>
    </source>
</reference>
<dbReference type="GO" id="GO:0003676">
    <property type="term" value="F:nucleic acid binding"/>
    <property type="evidence" value="ECO:0007669"/>
    <property type="project" value="InterPro"/>
</dbReference>
<evidence type="ECO:0000256" key="2">
    <source>
        <dbReference type="SAM" id="MobiDB-lite"/>
    </source>
</evidence>
<accession>A0A7X0KUD4</accession>
<feature type="compositionally biased region" description="Low complexity" evidence="2">
    <location>
        <begin position="324"/>
        <end position="377"/>
    </location>
</feature>
<dbReference type="Gene3D" id="1.10.30.50">
    <property type="match status" value="1"/>
</dbReference>
<feature type="region of interest" description="Disordered" evidence="2">
    <location>
        <begin position="243"/>
        <end position="382"/>
    </location>
</feature>
<gene>
    <name evidence="4" type="ORF">HD594_001363</name>
</gene>
<dbReference type="Pfam" id="PF01844">
    <property type="entry name" value="HNH"/>
    <property type="match status" value="1"/>
</dbReference>
<proteinExistence type="inferred from homology"/>
<dbReference type="InterPro" id="IPR003870">
    <property type="entry name" value="DUF222"/>
</dbReference>
<dbReference type="RefSeq" id="WP_276511978.1">
    <property type="nucleotide sequence ID" value="NZ_JACHML010000001.1"/>
</dbReference>
<name>A0A7X0KUD4_9MICO</name>
<dbReference type="EMBL" id="JACHML010000001">
    <property type="protein sequence ID" value="MBB6391050.1"/>
    <property type="molecule type" value="Genomic_DNA"/>
</dbReference>
<dbReference type="InterPro" id="IPR002711">
    <property type="entry name" value="HNH"/>
</dbReference>
<comment type="caution">
    <text evidence="4">The sequence shown here is derived from an EMBL/GenBank/DDBJ whole genome shotgun (WGS) entry which is preliminary data.</text>
</comment>
<organism evidence="4 5">
    <name type="scientific">Microbacterium thalassium</name>
    <dbReference type="NCBI Taxonomy" id="362649"/>
    <lineage>
        <taxon>Bacteria</taxon>
        <taxon>Bacillati</taxon>
        <taxon>Actinomycetota</taxon>
        <taxon>Actinomycetes</taxon>
        <taxon>Micrococcales</taxon>
        <taxon>Microbacteriaceae</taxon>
        <taxon>Microbacterium</taxon>
    </lineage>
</organism>
<dbReference type="GO" id="GO:0004519">
    <property type="term" value="F:endonuclease activity"/>
    <property type="evidence" value="ECO:0007669"/>
    <property type="project" value="InterPro"/>
</dbReference>
<evidence type="ECO:0000313" key="4">
    <source>
        <dbReference type="EMBL" id="MBB6391050.1"/>
    </source>
</evidence>
<dbReference type="AlphaFoldDB" id="A0A7X0KUD4"/>
<dbReference type="SMART" id="SM00507">
    <property type="entry name" value="HNHc"/>
    <property type="match status" value="1"/>
</dbReference>
<dbReference type="GO" id="GO:0008270">
    <property type="term" value="F:zinc ion binding"/>
    <property type="evidence" value="ECO:0007669"/>
    <property type="project" value="InterPro"/>
</dbReference>
<evidence type="ECO:0000259" key="3">
    <source>
        <dbReference type="SMART" id="SM00507"/>
    </source>
</evidence>
<dbReference type="CDD" id="cd00085">
    <property type="entry name" value="HNHc"/>
    <property type="match status" value="1"/>
</dbReference>
<feature type="compositionally biased region" description="Basic and acidic residues" evidence="2">
    <location>
        <begin position="243"/>
        <end position="252"/>
    </location>
</feature>